<name>A0ABS7NEW2_9RHOB</name>
<evidence type="ECO:0000259" key="1">
    <source>
        <dbReference type="Pfam" id="PF13761"/>
    </source>
</evidence>
<dbReference type="RefSeq" id="WP_222507846.1">
    <property type="nucleotide sequence ID" value="NZ_JAHVJA010000002.1"/>
</dbReference>
<gene>
    <name evidence="2" type="ORF">KUV26_07205</name>
</gene>
<evidence type="ECO:0000313" key="2">
    <source>
        <dbReference type="EMBL" id="MBY6139224.1"/>
    </source>
</evidence>
<keyword evidence="3" id="KW-1185">Reference proteome</keyword>
<sequence>MRDAFGEIIAAQKLEVPPALLRFHAQPPERSQGVVSVKGGNRWARLLAGLAGFPPPMPQSRFRLDVAQHGKGHLWQRSFGKYQTRSRLRFDPRKGRAVERFGPVELELAASVQQGALVVTVEKARLFGLPLPRALCPQSASMEYETPEGHLGFDISASLPRIGLLVRYSGHLVLPELDVRR</sequence>
<dbReference type="Proteomes" id="UP000766629">
    <property type="component" value="Unassembled WGS sequence"/>
</dbReference>
<feature type="domain" description="DUF4166" evidence="1">
    <location>
        <begin position="18"/>
        <end position="172"/>
    </location>
</feature>
<evidence type="ECO:0000313" key="3">
    <source>
        <dbReference type="Proteomes" id="UP000766629"/>
    </source>
</evidence>
<dbReference type="Pfam" id="PF13761">
    <property type="entry name" value="DUF4166"/>
    <property type="match status" value="1"/>
</dbReference>
<proteinExistence type="predicted"/>
<dbReference type="InterPro" id="IPR025311">
    <property type="entry name" value="DUF4166"/>
</dbReference>
<accession>A0ABS7NEW2</accession>
<comment type="caution">
    <text evidence="2">The sequence shown here is derived from an EMBL/GenBank/DDBJ whole genome shotgun (WGS) entry which is preliminary data.</text>
</comment>
<organism evidence="2 3">
    <name type="scientific">Leisingera daeponensis</name>
    <dbReference type="NCBI Taxonomy" id="405746"/>
    <lineage>
        <taxon>Bacteria</taxon>
        <taxon>Pseudomonadati</taxon>
        <taxon>Pseudomonadota</taxon>
        <taxon>Alphaproteobacteria</taxon>
        <taxon>Rhodobacterales</taxon>
        <taxon>Roseobacteraceae</taxon>
        <taxon>Leisingera</taxon>
    </lineage>
</organism>
<dbReference type="EMBL" id="JAHVJA010000002">
    <property type="protein sequence ID" value="MBY6139224.1"/>
    <property type="molecule type" value="Genomic_DNA"/>
</dbReference>
<protein>
    <submittedName>
        <fullName evidence="2">DUF4166 domain-containing protein</fullName>
    </submittedName>
</protein>
<reference evidence="2 3" key="1">
    <citation type="submission" date="2021-06" db="EMBL/GenBank/DDBJ databases">
        <title>50 bacteria genomes isolated from Dapeng, Shenzhen, China.</title>
        <authorList>
            <person name="Zheng W."/>
            <person name="Yu S."/>
            <person name="Huang Y."/>
        </authorList>
    </citation>
    <scope>NUCLEOTIDE SEQUENCE [LARGE SCALE GENOMIC DNA]</scope>
    <source>
        <strain evidence="2 3">DP1N14-2</strain>
    </source>
</reference>